<dbReference type="AlphaFoldDB" id="G7TI41"/>
<feature type="transmembrane region" description="Helical" evidence="1">
    <location>
        <begin position="559"/>
        <end position="579"/>
    </location>
</feature>
<dbReference type="EMBL" id="CP003057">
    <property type="protein sequence ID" value="AEQ95561.1"/>
    <property type="molecule type" value="Genomic_DNA"/>
</dbReference>
<dbReference type="eggNOG" id="ENOG502ZADM">
    <property type="taxonomic scope" value="Bacteria"/>
</dbReference>
<keyword evidence="1" id="KW-1133">Transmembrane helix</keyword>
<evidence type="ECO:0000313" key="3">
    <source>
        <dbReference type="Proteomes" id="UP000008851"/>
    </source>
</evidence>
<keyword evidence="1" id="KW-0472">Membrane</keyword>
<feature type="transmembrane region" description="Helical" evidence="1">
    <location>
        <begin position="586"/>
        <end position="605"/>
    </location>
</feature>
<dbReference type="Proteomes" id="UP000008851">
    <property type="component" value="Chromosome"/>
</dbReference>
<organism evidence="2 3">
    <name type="scientific">Xanthomonas oryzae pv. oryzicola (strain BLS256)</name>
    <dbReference type="NCBI Taxonomy" id="383407"/>
    <lineage>
        <taxon>Bacteria</taxon>
        <taxon>Pseudomonadati</taxon>
        <taxon>Pseudomonadota</taxon>
        <taxon>Gammaproteobacteria</taxon>
        <taxon>Lysobacterales</taxon>
        <taxon>Lysobacteraceae</taxon>
        <taxon>Xanthomonas</taxon>
    </lineage>
</organism>
<sequence length="782" mass="83907">MQTALSIEGLLKEIDERNNAAKQNLQELQQRGMGGKKVTRAEFDRMIKNKELPPGTYFQESGRVTESGEYIPDFSKGTIVLQNGHGLDQDTAKLKQQVLDKLKSKEGAYPFRDFLQRYTAMVEADLKKLAQVELDHQVWIQSAARKLVTDNDCAQQIRMDGLHFASLVADITNGGAMTDKGLEWYSAFLSDDPEHKEALLTRALLGNQDAFHKAFKATKLHKEAKNLFKLFEDASKAADGQLQADQRLLKAFPFYDKTVASLPTLKTMAAAAGHPLIAVAGGVALSMEKKKAWSAAAGAAFERLMAGLLEAAGPGKQASQMELRFGQAVQFWQMAGERLRQSSAEAASQATGSLPRQAGKVKSLVLAGSLAMAIKTPDALAEQVVKVWRFGEDVGQQTGKVAALAGDELKLWGDATAKALREGSAAFTAAGGVLQAYAIAKAFHTLTFGSDKERQVASVGLLGAGMGLAAVTLELGEALYKQVDKAKGIDAAVGRARVLKWTAGRISAAGLVIDAGLSFENAYSRLGTKDNDSRNFYLMQGAFFSAAAYASWMGASTTFAASGVSGAGAASATASAASAGMLGLSWTGWGLLLIGAGLLAGYVAMRLQDTPTEEWTAKSIWGVADADVKWRSPQREQEELNKLLMGIRVEFEYSTEWIKSLGASAAADTPGVVGEDARIWSKTVTTRLWMPQELRAHLSYMLAVVLVDLKGVSTTVYAYRNGQGTMLARLAGVDEARLQSEVDVVVIEIGVDGSLYRSAQLEVTIGELAGERQVLVQQLVKG</sequence>
<evidence type="ECO:0000313" key="2">
    <source>
        <dbReference type="EMBL" id="AEQ95561.1"/>
    </source>
</evidence>
<evidence type="ECO:0000256" key="1">
    <source>
        <dbReference type="SAM" id="Phobius"/>
    </source>
</evidence>
<name>G7TI41_XANOB</name>
<gene>
    <name evidence="2" type="ORF">XOC_1378</name>
</gene>
<keyword evidence="1" id="KW-0812">Transmembrane</keyword>
<reference evidence="2 3" key="1">
    <citation type="journal article" date="2011" name="J. Bacteriol.">
        <title>Two new complete genome sequences offer insight into host and tissue specificity of plant pathogenic Xanthomonas spp.</title>
        <authorList>
            <person name="Bogdanove A.J."/>
            <person name="Koebnik R."/>
            <person name="Lu H."/>
            <person name="Furutani A."/>
            <person name="Angiuoli S.V."/>
            <person name="Patil P.B."/>
            <person name="Van Sluys M.A."/>
            <person name="Ryan R.P."/>
            <person name="Meyer D.F."/>
            <person name="Han S.W."/>
            <person name="Aparna G."/>
            <person name="Rajaram M."/>
            <person name="Delcher A.L."/>
            <person name="Phillippy A.M."/>
            <person name="Puiu D."/>
            <person name="Schatz M.C."/>
            <person name="Shumway M."/>
            <person name="Sommer D.D."/>
            <person name="Trapnell C."/>
            <person name="Benahmed F."/>
            <person name="Dimitrov G."/>
            <person name="Madupu R."/>
            <person name="Radune D."/>
            <person name="Sullivan S."/>
            <person name="Jha G."/>
            <person name="Ishihara H."/>
            <person name="Lee S.W."/>
            <person name="Pandey A."/>
            <person name="Sharma V."/>
            <person name="Sriariyanun M."/>
            <person name="Szurek B."/>
            <person name="Vera-Cruz C.M."/>
            <person name="Dorman K.S."/>
            <person name="Ronald P.C."/>
            <person name="Verdier V."/>
            <person name="Dow J.M."/>
            <person name="Sonti R.V."/>
            <person name="Tsuge S."/>
            <person name="Brendel V.P."/>
            <person name="Rabinowicz P.D."/>
            <person name="Leach J.E."/>
            <person name="White F.F."/>
            <person name="Salzberg S.L."/>
        </authorList>
    </citation>
    <scope>NUCLEOTIDE SEQUENCE [LARGE SCALE GENOMIC DNA]</scope>
    <source>
        <strain evidence="2 3">BLS256</strain>
    </source>
</reference>
<protein>
    <submittedName>
        <fullName evidence="2">Uncharacterized protein</fullName>
    </submittedName>
</protein>
<dbReference type="KEGG" id="xor:XOC_1378"/>
<proteinExistence type="predicted"/>
<dbReference type="HOGENOM" id="CLU_009701_0_0_6"/>
<accession>G7TI41</accession>